<dbReference type="Pfam" id="PF11041">
    <property type="entry name" value="Phage_Wedge1"/>
    <property type="match status" value="1"/>
</dbReference>
<gene>
    <name evidence="1" type="ORF">GALL_207800</name>
</gene>
<evidence type="ECO:0008006" key="2">
    <source>
        <dbReference type="Google" id="ProtNLM"/>
    </source>
</evidence>
<comment type="caution">
    <text evidence="1">The sequence shown here is derived from an EMBL/GenBank/DDBJ whole genome shotgun (WGS) entry which is preliminary data.</text>
</comment>
<name>A0A1J5RNT2_9ZZZZ</name>
<protein>
    <recommendedName>
        <fullName evidence="2">DUF2612 domain-containing protein</fullName>
    </recommendedName>
</protein>
<organism evidence="1">
    <name type="scientific">mine drainage metagenome</name>
    <dbReference type="NCBI Taxonomy" id="410659"/>
    <lineage>
        <taxon>unclassified sequences</taxon>
        <taxon>metagenomes</taxon>
        <taxon>ecological metagenomes</taxon>
    </lineage>
</organism>
<dbReference type="AlphaFoldDB" id="A0A1J5RNT2"/>
<reference evidence="1" key="1">
    <citation type="submission" date="2016-10" db="EMBL/GenBank/DDBJ databases">
        <title>Sequence of Gallionella enrichment culture.</title>
        <authorList>
            <person name="Poehlein A."/>
            <person name="Muehling M."/>
            <person name="Daniel R."/>
        </authorList>
    </citation>
    <scope>NUCLEOTIDE SEQUENCE</scope>
</reference>
<accession>A0A1J5RNT2</accession>
<sequence length="213" mass="22472">MNDLSTTLLSQYANSPTLLALIGQFNAAADPATLIDAFYDEVWNIATAQGYGLDLWGRIVGVARTLAMSNGKTFGFHEATAASADPFGQSPFYGGPVASQNVALSDDAFRVLILAKAYANISRAAIPVYNAILRQLFPGRGNAFVCDTGGMNARLTFDFALDPYELAILKQSGAFQPPTGVLFEIMQAPGCLGFAEAAGSAPFNTGIFFGGYS</sequence>
<dbReference type="EMBL" id="MLJW01000136">
    <property type="protein sequence ID" value="OIQ97226.1"/>
    <property type="molecule type" value="Genomic_DNA"/>
</dbReference>
<evidence type="ECO:0000313" key="1">
    <source>
        <dbReference type="EMBL" id="OIQ97226.1"/>
    </source>
</evidence>
<dbReference type="InterPro" id="IPR021283">
    <property type="entry name" value="Phage_Wedge1"/>
</dbReference>
<proteinExistence type="predicted"/>